<name>A0AAD9KUK6_RIDPI</name>
<reference evidence="1" key="1">
    <citation type="journal article" date="2023" name="Mol. Biol. Evol.">
        <title>Third-Generation Sequencing Reveals the Adaptive Role of the Epigenome in Three Deep-Sea Polychaetes.</title>
        <authorList>
            <person name="Perez M."/>
            <person name="Aroh O."/>
            <person name="Sun Y."/>
            <person name="Lan Y."/>
            <person name="Juniper S.K."/>
            <person name="Young C.R."/>
            <person name="Angers B."/>
            <person name="Qian P.Y."/>
        </authorList>
    </citation>
    <scope>NUCLEOTIDE SEQUENCE</scope>
    <source>
        <strain evidence="1">R07B-5</strain>
    </source>
</reference>
<dbReference type="Proteomes" id="UP001209878">
    <property type="component" value="Unassembled WGS sequence"/>
</dbReference>
<proteinExistence type="predicted"/>
<keyword evidence="2" id="KW-1185">Reference proteome</keyword>
<accession>A0AAD9KUK6</accession>
<gene>
    <name evidence="1" type="ORF">NP493_590g03012</name>
</gene>
<organism evidence="1 2">
    <name type="scientific">Ridgeia piscesae</name>
    <name type="common">Tubeworm</name>
    <dbReference type="NCBI Taxonomy" id="27915"/>
    <lineage>
        <taxon>Eukaryota</taxon>
        <taxon>Metazoa</taxon>
        <taxon>Spiralia</taxon>
        <taxon>Lophotrochozoa</taxon>
        <taxon>Annelida</taxon>
        <taxon>Polychaeta</taxon>
        <taxon>Sedentaria</taxon>
        <taxon>Canalipalpata</taxon>
        <taxon>Sabellida</taxon>
        <taxon>Siboglinidae</taxon>
        <taxon>Ridgeia</taxon>
    </lineage>
</organism>
<comment type="caution">
    <text evidence="1">The sequence shown here is derived from an EMBL/GenBank/DDBJ whole genome shotgun (WGS) entry which is preliminary data.</text>
</comment>
<dbReference type="AlphaFoldDB" id="A0AAD9KUK6"/>
<protein>
    <submittedName>
        <fullName evidence="1">Uncharacterized protein</fullName>
    </submittedName>
</protein>
<evidence type="ECO:0000313" key="2">
    <source>
        <dbReference type="Proteomes" id="UP001209878"/>
    </source>
</evidence>
<dbReference type="EMBL" id="JAODUO010000589">
    <property type="protein sequence ID" value="KAK2177605.1"/>
    <property type="molecule type" value="Genomic_DNA"/>
</dbReference>
<evidence type="ECO:0000313" key="1">
    <source>
        <dbReference type="EMBL" id="KAK2177605.1"/>
    </source>
</evidence>
<sequence length="50" mass="5819">MYSVRRGLLTEDSANPCLFQQCARDENDLAYVTDAYVSRWQRPESKIACF</sequence>